<reference evidence="1 2" key="1">
    <citation type="submission" date="2021-01" db="EMBL/GenBank/DDBJ databases">
        <title>WGS of actinomycetes isolated from Thailand.</title>
        <authorList>
            <person name="Thawai C."/>
        </authorList>
    </citation>
    <scope>NUCLEOTIDE SEQUENCE [LARGE SCALE GENOMIC DNA]</scope>
    <source>
        <strain evidence="1 2">CA1R205</strain>
    </source>
</reference>
<proteinExistence type="predicted"/>
<keyword evidence="2" id="KW-1185">Reference proteome</keyword>
<accession>A0ABS1NJQ6</accession>
<name>A0ABS1NJQ6_9ACTN</name>
<evidence type="ECO:0008006" key="3">
    <source>
        <dbReference type="Google" id="ProtNLM"/>
    </source>
</evidence>
<sequence length="62" mass="6880">MTTQQDSHAATEAEQAWRAAIEHAAGCHACRTRGAVCERGETLLEAFNAVMHQQRQRRNSDA</sequence>
<protein>
    <recommendedName>
        <fullName evidence="3">PH domain-containing protein</fullName>
    </recommendedName>
</protein>
<dbReference type="RefSeq" id="WP_201877850.1">
    <property type="nucleotide sequence ID" value="NZ_JAERRF010000017.1"/>
</dbReference>
<dbReference type="EMBL" id="JAERRF010000017">
    <property type="protein sequence ID" value="MBL1100169.1"/>
    <property type="molecule type" value="Genomic_DNA"/>
</dbReference>
<evidence type="ECO:0000313" key="1">
    <source>
        <dbReference type="EMBL" id="MBL1100169.1"/>
    </source>
</evidence>
<evidence type="ECO:0000313" key="2">
    <source>
        <dbReference type="Proteomes" id="UP000634229"/>
    </source>
</evidence>
<dbReference type="Proteomes" id="UP000634229">
    <property type="component" value="Unassembled WGS sequence"/>
</dbReference>
<gene>
    <name evidence="1" type="ORF">JK363_26550</name>
</gene>
<organism evidence="1 2">
    <name type="scientific">Streptomyces coffeae</name>
    <dbReference type="NCBI Taxonomy" id="621382"/>
    <lineage>
        <taxon>Bacteria</taxon>
        <taxon>Bacillati</taxon>
        <taxon>Actinomycetota</taxon>
        <taxon>Actinomycetes</taxon>
        <taxon>Kitasatosporales</taxon>
        <taxon>Streptomycetaceae</taxon>
        <taxon>Streptomyces</taxon>
    </lineage>
</organism>
<comment type="caution">
    <text evidence="1">The sequence shown here is derived from an EMBL/GenBank/DDBJ whole genome shotgun (WGS) entry which is preliminary data.</text>
</comment>